<dbReference type="SUPFAM" id="SSF56176">
    <property type="entry name" value="FAD-binding/transporter-associated domain-like"/>
    <property type="match status" value="1"/>
</dbReference>
<feature type="domain" description="CBS" evidence="12">
    <location>
        <begin position="285"/>
        <end position="342"/>
    </location>
</feature>
<dbReference type="SMART" id="SM00116">
    <property type="entry name" value="CBS"/>
    <property type="match status" value="2"/>
</dbReference>
<keyword evidence="6 10" id="KW-1133">Transmembrane helix</keyword>
<comment type="similarity">
    <text evidence="2">Belongs to the UPF0053 family.</text>
</comment>
<keyword evidence="4 10" id="KW-0812">Transmembrane</keyword>
<proteinExistence type="inferred from homology"/>
<evidence type="ECO:0000256" key="1">
    <source>
        <dbReference type="ARBA" id="ARBA00004651"/>
    </source>
</evidence>
<dbReference type="PANTHER" id="PTHR43099">
    <property type="entry name" value="UPF0053 PROTEIN YRKA"/>
    <property type="match status" value="1"/>
</dbReference>
<dbReference type="InterPro" id="IPR005170">
    <property type="entry name" value="Transptr-assoc_dom"/>
</dbReference>
<evidence type="ECO:0000256" key="11">
    <source>
        <dbReference type="SAM" id="Phobius"/>
    </source>
</evidence>
<name>A0A1H6C1T4_9ACTN</name>
<sequence length="460" mass="49576">MITALSLLLGVAVVLLITALTGYFVAQEFAYMAVDRSRLNARAADGDGSAGRALKVTRRTSFMLSGAQLGITVTGLLVGYVAEPMIGRALGDLIGVAGVPAGTGLAVGTLLALGFSTLVQMLFGELFPKNLAIARPEPVARWLARSTLLYLKAFGWLIRVFDQSSNLLLRLLRIEPVHDVEHSATERDLAHIVADSRRSGDLPPDLSIMLDRVLDFPRRDVEHAMIPRSRVDTVDRDDPIAEVRRAMSTGHSRYPVLDEEEHVVGVVHLDDVLTAADTAGPVSAIMRPATVLPTLMTLPAALDRLIERRAQLACVIDEFGGFAGILTLEDLAEELVGEITDEHDAAAGEPTATAAGNAWIIPGTFHIDEVERTIDHRLPEGDYETIAGLVIASHGALPEVGTGLDIELPADPADLARTDDPPRRFVHVEVLEVDNHVPSSIRLQVGRTDEPATDEGTVRR</sequence>
<dbReference type="OrthoDB" id="110231at2"/>
<feature type="domain" description="CBS" evidence="12">
    <location>
        <begin position="225"/>
        <end position="282"/>
    </location>
</feature>
<dbReference type="InterPro" id="IPR000644">
    <property type="entry name" value="CBS_dom"/>
</dbReference>
<dbReference type="SMART" id="SM01091">
    <property type="entry name" value="CorC_HlyC"/>
    <property type="match status" value="1"/>
</dbReference>
<dbReference type="PROSITE" id="PS51846">
    <property type="entry name" value="CNNM"/>
    <property type="match status" value="1"/>
</dbReference>
<dbReference type="Pfam" id="PF03471">
    <property type="entry name" value="CorC_HlyC"/>
    <property type="match status" value="1"/>
</dbReference>
<keyword evidence="7 9" id="KW-0129">CBS domain</keyword>
<dbReference type="InterPro" id="IPR016169">
    <property type="entry name" value="FAD-bd_PCMH_sub2"/>
</dbReference>
<gene>
    <name evidence="14" type="ORF">SAMN04489712_108242</name>
</gene>
<dbReference type="GO" id="GO:0050660">
    <property type="term" value="F:flavin adenine dinucleotide binding"/>
    <property type="evidence" value="ECO:0007669"/>
    <property type="project" value="InterPro"/>
</dbReference>
<evidence type="ECO:0000256" key="7">
    <source>
        <dbReference type="ARBA" id="ARBA00023122"/>
    </source>
</evidence>
<dbReference type="Gene3D" id="3.10.580.10">
    <property type="entry name" value="CBS-domain"/>
    <property type="match status" value="1"/>
</dbReference>
<evidence type="ECO:0000256" key="4">
    <source>
        <dbReference type="ARBA" id="ARBA00022692"/>
    </source>
</evidence>
<dbReference type="Pfam" id="PF00571">
    <property type="entry name" value="CBS"/>
    <property type="match status" value="2"/>
</dbReference>
<keyword evidence="15" id="KW-1185">Reference proteome</keyword>
<dbReference type="SUPFAM" id="SSF54631">
    <property type="entry name" value="CBS-domain pair"/>
    <property type="match status" value="1"/>
</dbReference>
<dbReference type="AlphaFoldDB" id="A0A1H6C1T4"/>
<protein>
    <submittedName>
        <fullName evidence="14">Hemolysin, contains CBS domains</fullName>
    </submittedName>
</protein>
<dbReference type="InterPro" id="IPR002550">
    <property type="entry name" value="CNNM"/>
</dbReference>
<reference evidence="15" key="1">
    <citation type="submission" date="2016-10" db="EMBL/GenBank/DDBJ databases">
        <authorList>
            <person name="Varghese N."/>
            <person name="Submissions S."/>
        </authorList>
    </citation>
    <scope>NUCLEOTIDE SEQUENCE [LARGE SCALE GENOMIC DNA]</scope>
    <source>
        <strain evidence="15">DSM 43163</strain>
    </source>
</reference>
<evidence type="ECO:0000256" key="9">
    <source>
        <dbReference type="PROSITE-ProRule" id="PRU00703"/>
    </source>
</evidence>
<dbReference type="InterPro" id="IPR046342">
    <property type="entry name" value="CBS_dom_sf"/>
</dbReference>
<evidence type="ECO:0000256" key="6">
    <source>
        <dbReference type="ARBA" id="ARBA00022989"/>
    </source>
</evidence>
<feature type="transmembrane region" description="Helical" evidence="11">
    <location>
        <begin position="94"/>
        <end position="122"/>
    </location>
</feature>
<evidence type="ECO:0000313" key="14">
    <source>
        <dbReference type="EMBL" id="SEG66970.1"/>
    </source>
</evidence>
<dbReference type="Pfam" id="PF01595">
    <property type="entry name" value="CNNM"/>
    <property type="match status" value="1"/>
</dbReference>
<dbReference type="GO" id="GO:0005886">
    <property type="term" value="C:plasma membrane"/>
    <property type="evidence" value="ECO:0007669"/>
    <property type="project" value="UniProtKB-SubCell"/>
</dbReference>
<evidence type="ECO:0000259" key="12">
    <source>
        <dbReference type="PROSITE" id="PS51371"/>
    </source>
</evidence>
<feature type="transmembrane region" description="Helical" evidence="11">
    <location>
        <begin position="62"/>
        <end position="82"/>
    </location>
</feature>
<keyword evidence="8 10" id="KW-0472">Membrane</keyword>
<evidence type="ECO:0000256" key="8">
    <source>
        <dbReference type="ARBA" id="ARBA00023136"/>
    </source>
</evidence>
<dbReference type="EMBL" id="FNVO01000008">
    <property type="protein sequence ID" value="SEG66970.1"/>
    <property type="molecule type" value="Genomic_DNA"/>
</dbReference>
<dbReference type="PROSITE" id="PS51371">
    <property type="entry name" value="CBS"/>
    <property type="match status" value="2"/>
</dbReference>
<keyword evidence="5" id="KW-0677">Repeat</keyword>
<dbReference type="Proteomes" id="UP000236723">
    <property type="component" value="Unassembled WGS sequence"/>
</dbReference>
<dbReference type="InterPro" id="IPR036318">
    <property type="entry name" value="FAD-bd_PCMH-like_sf"/>
</dbReference>
<dbReference type="CDD" id="cd04590">
    <property type="entry name" value="CBS_pair_CorC_HlyC_assoc"/>
    <property type="match status" value="1"/>
</dbReference>
<keyword evidence="3" id="KW-1003">Cell membrane</keyword>
<dbReference type="RefSeq" id="WP_103939376.1">
    <property type="nucleotide sequence ID" value="NZ_FNVO01000008.1"/>
</dbReference>
<dbReference type="PANTHER" id="PTHR43099:SF6">
    <property type="entry name" value="UPF0053 PROTEIN RV1842C"/>
    <property type="match status" value="1"/>
</dbReference>
<dbReference type="Gene3D" id="3.30.465.10">
    <property type="match status" value="1"/>
</dbReference>
<evidence type="ECO:0000256" key="2">
    <source>
        <dbReference type="ARBA" id="ARBA00006337"/>
    </source>
</evidence>
<evidence type="ECO:0000256" key="3">
    <source>
        <dbReference type="ARBA" id="ARBA00022475"/>
    </source>
</evidence>
<comment type="subcellular location">
    <subcellularLocation>
        <location evidence="1">Cell membrane</location>
        <topology evidence="1">Multi-pass membrane protein</topology>
    </subcellularLocation>
</comment>
<dbReference type="InterPro" id="IPR044751">
    <property type="entry name" value="Ion_transp-like_CBS"/>
</dbReference>
<evidence type="ECO:0000256" key="10">
    <source>
        <dbReference type="PROSITE-ProRule" id="PRU01193"/>
    </source>
</evidence>
<dbReference type="InterPro" id="IPR051676">
    <property type="entry name" value="UPF0053_domain"/>
</dbReference>
<evidence type="ECO:0000313" key="15">
    <source>
        <dbReference type="Proteomes" id="UP000236723"/>
    </source>
</evidence>
<evidence type="ECO:0000259" key="13">
    <source>
        <dbReference type="PROSITE" id="PS51846"/>
    </source>
</evidence>
<organism evidence="14 15">
    <name type="scientific">Thermomonospora echinospora</name>
    <dbReference type="NCBI Taxonomy" id="1992"/>
    <lineage>
        <taxon>Bacteria</taxon>
        <taxon>Bacillati</taxon>
        <taxon>Actinomycetota</taxon>
        <taxon>Actinomycetes</taxon>
        <taxon>Streptosporangiales</taxon>
        <taxon>Thermomonosporaceae</taxon>
        <taxon>Thermomonospora</taxon>
    </lineage>
</organism>
<evidence type="ECO:0000256" key="5">
    <source>
        <dbReference type="ARBA" id="ARBA00022737"/>
    </source>
</evidence>
<accession>A0A1H6C1T4</accession>
<feature type="domain" description="CNNM transmembrane" evidence="13">
    <location>
        <begin position="3"/>
        <end position="206"/>
    </location>
</feature>